<dbReference type="EMBL" id="AHHD01000467">
    <property type="protein sequence ID" value="EKG11547.1"/>
    <property type="molecule type" value="Genomic_DNA"/>
</dbReference>
<evidence type="ECO:0000256" key="1">
    <source>
        <dbReference type="ARBA" id="ARBA00023002"/>
    </source>
</evidence>
<dbReference type="SUPFAM" id="SSF51430">
    <property type="entry name" value="NAD(P)-linked oxidoreductase"/>
    <property type="match status" value="1"/>
</dbReference>
<dbReference type="VEuPathDB" id="FungiDB:MPH_11040"/>
<gene>
    <name evidence="3" type="ORF">MPH_11040</name>
</gene>
<dbReference type="HOGENOM" id="CLU_023205_4_0_1"/>
<dbReference type="InterPro" id="IPR036812">
    <property type="entry name" value="NAD(P)_OxRdtase_dom_sf"/>
</dbReference>
<dbReference type="OrthoDB" id="686384at2759"/>
<name>K2RFD6_MACPH</name>
<dbReference type="PANTHER" id="PTHR43147">
    <property type="entry name" value="PROTEIN TAS"/>
    <property type="match status" value="1"/>
</dbReference>
<dbReference type="Gene3D" id="3.20.20.100">
    <property type="entry name" value="NADP-dependent oxidoreductase domain"/>
    <property type="match status" value="1"/>
</dbReference>
<accession>K2RFD6</accession>
<dbReference type="Pfam" id="PF00248">
    <property type="entry name" value="Aldo_ket_red"/>
    <property type="match status" value="1"/>
</dbReference>
<evidence type="ECO:0000259" key="2">
    <source>
        <dbReference type="Pfam" id="PF00248"/>
    </source>
</evidence>
<organism evidence="3 4">
    <name type="scientific">Macrophomina phaseolina (strain MS6)</name>
    <name type="common">Charcoal rot fungus</name>
    <dbReference type="NCBI Taxonomy" id="1126212"/>
    <lineage>
        <taxon>Eukaryota</taxon>
        <taxon>Fungi</taxon>
        <taxon>Dikarya</taxon>
        <taxon>Ascomycota</taxon>
        <taxon>Pezizomycotina</taxon>
        <taxon>Dothideomycetes</taxon>
        <taxon>Dothideomycetes incertae sedis</taxon>
        <taxon>Botryosphaeriales</taxon>
        <taxon>Botryosphaeriaceae</taxon>
        <taxon>Macrophomina</taxon>
    </lineage>
</organism>
<feature type="domain" description="NADP-dependent oxidoreductase" evidence="2">
    <location>
        <begin position="11"/>
        <end position="266"/>
    </location>
</feature>
<sequence length="287" mass="32666">MKGEFRARLAEPENVFAATKYCVFNGIENISDQVQTFVSQRLERLKADSVDLLQLHWQDYTDLRYMHVLKALQDDPRVVNLGLCNFDTENMEVALRGNIDIKTNQVQFSLIDSRPTVKMAAVCEEHNVKLLTYGTLCGGFISESWCNRPEPGMFSEEITPSQRKVKLPARNGRKRHSSSLDVQYFEMIISWGGWSLFQELLATLSTIAEKHHVSVSNVATRWVLDFPFVGAVIIGSRIGVSERADDNLAVYGWHLDEDDQAAIERVLALSRREEMFHEIGDCGSEHR</sequence>
<evidence type="ECO:0000313" key="4">
    <source>
        <dbReference type="Proteomes" id="UP000007129"/>
    </source>
</evidence>
<dbReference type="Proteomes" id="UP000007129">
    <property type="component" value="Unassembled WGS sequence"/>
</dbReference>
<dbReference type="eggNOG" id="KOG1575">
    <property type="taxonomic scope" value="Eukaryota"/>
</dbReference>
<dbReference type="AlphaFoldDB" id="K2RFD6"/>
<dbReference type="PANTHER" id="PTHR43147:SF2">
    <property type="entry name" value="NADP-DEPENDENT OXIDOREDUCTASE DOMAIN-CONTAINING PROTEIN"/>
    <property type="match status" value="1"/>
</dbReference>
<comment type="caution">
    <text evidence="3">The sequence shown here is derived from an EMBL/GenBank/DDBJ whole genome shotgun (WGS) entry which is preliminary data.</text>
</comment>
<reference evidence="3 4" key="1">
    <citation type="journal article" date="2012" name="BMC Genomics">
        <title>Tools to kill: Genome of one of the most destructive plant pathogenic fungi Macrophomina phaseolina.</title>
        <authorList>
            <person name="Islam M.S."/>
            <person name="Haque M.S."/>
            <person name="Islam M.M."/>
            <person name="Emdad E.M."/>
            <person name="Halim A."/>
            <person name="Hossen Q.M.M."/>
            <person name="Hossain M.Z."/>
            <person name="Ahmed B."/>
            <person name="Rahim S."/>
            <person name="Rahman M.S."/>
            <person name="Alam M.M."/>
            <person name="Hou S."/>
            <person name="Wan X."/>
            <person name="Saito J.A."/>
            <person name="Alam M."/>
        </authorList>
    </citation>
    <scope>NUCLEOTIDE SEQUENCE [LARGE SCALE GENOMIC DNA]</scope>
    <source>
        <strain evidence="3 4">MS6</strain>
    </source>
</reference>
<dbReference type="InParanoid" id="K2RFD6"/>
<dbReference type="InterPro" id="IPR023210">
    <property type="entry name" value="NADP_OxRdtase_dom"/>
</dbReference>
<proteinExistence type="predicted"/>
<dbReference type="STRING" id="1126212.K2RFD6"/>
<dbReference type="GO" id="GO:0016491">
    <property type="term" value="F:oxidoreductase activity"/>
    <property type="evidence" value="ECO:0007669"/>
    <property type="project" value="UniProtKB-KW"/>
</dbReference>
<protein>
    <submittedName>
        <fullName evidence="3">Aldo/keto reductase</fullName>
    </submittedName>
</protein>
<evidence type="ECO:0000313" key="3">
    <source>
        <dbReference type="EMBL" id="EKG11547.1"/>
    </source>
</evidence>
<keyword evidence="1" id="KW-0560">Oxidoreductase</keyword>